<dbReference type="SUPFAM" id="SSF50370">
    <property type="entry name" value="Ricin B-like lectins"/>
    <property type="match status" value="1"/>
</dbReference>
<gene>
    <name evidence="5" type="ORF">V5R04_03790</name>
</gene>
<dbReference type="EMBL" id="CP146203">
    <property type="protein sequence ID" value="XBH22360.1"/>
    <property type="molecule type" value="Genomic_DNA"/>
</dbReference>
<dbReference type="InterPro" id="IPR039514">
    <property type="entry name" value="6GAL-like"/>
</dbReference>
<dbReference type="InterPro" id="IPR035992">
    <property type="entry name" value="Ricin_B-like_lectins"/>
</dbReference>
<proteinExistence type="predicted"/>
<dbReference type="InterPro" id="IPR000772">
    <property type="entry name" value="Ricin_B_lectin"/>
</dbReference>
<dbReference type="PROSITE" id="PS50022">
    <property type="entry name" value="FA58C_3"/>
    <property type="match status" value="1"/>
</dbReference>
<sequence length="1362" mass="143671">MTKRSNGRARISAAALSAVLATSALTAVGAPAHAADAITITPNPGYQGAAFEGWGTSLVWFANATGGYPENIRQDLFDKVFGEDGLRLNIARYNIGGGNASDVPGYLRPGGAVEGWWNPDLGESDAQGTITSKFDDRDRYRDAWDGSDLSHYNLDADATQRWWLDALKDTVTKWEAFSNSPPYFLTESGFTSGGLWDGNKEQLPDADIDAFVEYLATVTEQLEKSHGIKFDTIDPFNEPNTNYWSTQLGGNGWPTSASRQEGAHIGPEKQDKVIQALDARLKAPRTTTDAVISAMDETNPGTFVRNWNGWSQDSKDAVDQLNVHTYGTSDRVMVRDIAKYSDKPLWMSEVEGNWISGGFNQANIDNGIGLASHIIGDLRELEPTAWVLWQPVEDLYNMEKVEKLNWGSVFIDFDCNADGNSERRLADGDADPSCKVLTNSKFDTLRNFTHYITPGDHIVPTNNTSTTAAVTADQQGVNLVHANSANAERQIVLDLSRFANVDGATVTPIVTTESPADQISKNALIEGTKVSVDPVSKTATLTVPAKSVTTFVVEGVSGVADDAPLLRDGHDYQITGLGSGRALTASATDNKSPGTTIKAASAELIENQVWSVTSLTKGQSDRERITLQDRTGRYLAADSSGTRMVEATAQEAASDREFQWIPTTTNGFDYSLLSAGMPQVLDVNGQSSAEGASVGTWSSGNGQHQRWTLLDTELISVDPIVLNTTAGVPAELPATVVPNYSYGAAAPVAVTWDTTNVDWNKTGIITITGSGIDLFGNAFDSAKATVEIGGFTSTDPVSLTVHAAASLAVVKESAPTVVPAQIGSSENRFDAAVTWDWSGLTQADLDKNGTLTVPGSVKSAEGDVAATLTIFVTAATAKNIAPQSTPSATFVEPGYSMSGTINGVYNDKAWSNWKSEKNPQETLTYVLSQPESVGSAKMYFFKDGSSTSWAKTVTPQFRAPGSTEWTSLAPVSTTADKTDDAPVFEFDLGGVQAEAVRFVLDFMPQSHMIVSEVEIFANAASSADNADLARLTVGGADVANFDTATQTYSVQVTGSEFPLVTGVARDSAATVKVTQASGDSQVATITVTSADGEVTKEYTVNFDRVVALSTPTISGSPYIGATLTADATTDPADAALEFVWSADGKEITGADKATFEVPEDLLGAKVSVTVTATAPDFVTAEASSQEVEIVTVPEVVYTPKVDFGAAATGAILAPGAPLSVKISEGRPEAEVTLQLHSTPRTLTNGILDQAGAATLASAIPADTSAGDHQLIVIVDGQIAGTSDITVKATDPGETPGDGNGQTPGDGNGVKPGDKEPSTDGNKSPSDDDLARTGFAGSAWLIGAASLLVAGAGAMILRNRRSI</sequence>
<evidence type="ECO:0000256" key="3">
    <source>
        <dbReference type="SAM" id="SignalP"/>
    </source>
</evidence>
<dbReference type="Gene3D" id="2.60.40.2700">
    <property type="match status" value="1"/>
</dbReference>
<dbReference type="CDD" id="cd00161">
    <property type="entry name" value="beta-trefoil_Ricin-like"/>
    <property type="match status" value="1"/>
</dbReference>
<keyword evidence="2" id="KW-0812">Transmembrane</keyword>
<dbReference type="Gene3D" id="2.80.10.50">
    <property type="match status" value="1"/>
</dbReference>
<dbReference type="Pfam" id="PF07532">
    <property type="entry name" value="Big_4"/>
    <property type="match status" value="1"/>
</dbReference>
<keyword evidence="3" id="KW-0732">Signal</keyword>
<dbReference type="Pfam" id="PF14587">
    <property type="entry name" value="Glyco_hydr_30_2"/>
    <property type="match status" value="1"/>
</dbReference>
<dbReference type="Pfam" id="PF14200">
    <property type="entry name" value="RicinB_lectin_2"/>
    <property type="match status" value="1"/>
</dbReference>
<evidence type="ECO:0000256" key="1">
    <source>
        <dbReference type="SAM" id="MobiDB-lite"/>
    </source>
</evidence>
<feature type="transmembrane region" description="Helical" evidence="2">
    <location>
        <begin position="1334"/>
        <end position="1356"/>
    </location>
</feature>
<dbReference type="PANTHER" id="PTHR42767">
    <property type="entry name" value="ENDO-BETA-1,6-GALACTANASE"/>
    <property type="match status" value="1"/>
</dbReference>
<dbReference type="PANTHER" id="PTHR42767:SF1">
    <property type="entry name" value="ENDO-BETA-1,6-GALACTANASE-LIKE DOMAIN-CONTAINING PROTEIN"/>
    <property type="match status" value="1"/>
</dbReference>
<dbReference type="InterPro" id="IPR011081">
    <property type="entry name" value="Big_4"/>
</dbReference>
<protein>
    <submittedName>
        <fullName evidence="5">Glycoside hydrolase</fullName>
    </submittedName>
</protein>
<keyword evidence="2" id="KW-0472">Membrane</keyword>
<feature type="signal peptide" evidence="3">
    <location>
        <begin position="1"/>
        <end position="34"/>
    </location>
</feature>
<feature type="chain" id="PRO_5043627279" evidence="3">
    <location>
        <begin position="35"/>
        <end position="1362"/>
    </location>
</feature>
<accession>A0AAU7DXC1</accession>
<feature type="compositionally biased region" description="Gly residues" evidence="1">
    <location>
        <begin position="1295"/>
        <end position="1309"/>
    </location>
</feature>
<organism evidence="5">
    <name type="scientific">Jonesiaceae bacterium BS-20</name>
    <dbReference type="NCBI Taxonomy" id="3120821"/>
    <lineage>
        <taxon>Bacteria</taxon>
        <taxon>Bacillati</taxon>
        <taxon>Actinomycetota</taxon>
        <taxon>Actinomycetes</taxon>
        <taxon>Micrococcales</taxon>
        <taxon>Jonesiaceae</taxon>
    </lineage>
</organism>
<dbReference type="InterPro" id="IPR017853">
    <property type="entry name" value="GH"/>
</dbReference>
<evidence type="ECO:0000313" key="5">
    <source>
        <dbReference type="EMBL" id="XBH22360.1"/>
    </source>
</evidence>
<reference evidence="5" key="1">
    <citation type="submission" date="2024-02" db="EMBL/GenBank/DDBJ databases">
        <title>Tomenella chthoni gen. nov. sp. nov., a member of the family Jonesiaceae isolated from bat guano.</title>
        <authorList>
            <person name="Miller S.L."/>
            <person name="King J."/>
            <person name="Sankaranarayanan K."/>
            <person name="Lawson P.A."/>
        </authorList>
    </citation>
    <scope>NUCLEOTIDE SEQUENCE</scope>
    <source>
        <strain evidence="5">BS-20</strain>
    </source>
</reference>
<name>A0AAU7DXC1_9MICO</name>
<keyword evidence="2" id="KW-1133">Transmembrane helix</keyword>
<dbReference type="Gene3D" id="3.20.20.80">
    <property type="entry name" value="Glycosidases"/>
    <property type="match status" value="1"/>
</dbReference>
<dbReference type="InterPro" id="IPR039743">
    <property type="entry name" value="6GAL/EXGAL"/>
</dbReference>
<dbReference type="SUPFAM" id="SSF51445">
    <property type="entry name" value="(Trans)glycosidases"/>
    <property type="match status" value="1"/>
</dbReference>
<evidence type="ECO:0000256" key="2">
    <source>
        <dbReference type="SAM" id="Phobius"/>
    </source>
</evidence>
<evidence type="ECO:0000259" key="4">
    <source>
        <dbReference type="PROSITE" id="PS50022"/>
    </source>
</evidence>
<dbReference type="Gene3D" id="2.60.120.260">
    <property type="entry name" value="Galactose-binding domain-like"/>
    <property type="match status" value="1"/>
</dbReference>
<feature type="domain" description="F5/8 type C" evidence="4">
    <location>
        <begin position="865"/>
        <end position="1018"/>
    </location>
</feature>
<dbReference type="GO" id="GO:0004553">
    <property type="term" value="F:hydrolase activity, hydrolyzing O-glycosyl compounds"/>
    <property type="evidence" value="ECO:0007669"/>
    <property type="project" value="InterPro"/>
</dbReference>
<keyword evidence="5" id="KW-0378">Hydrolase</keyword>
<feature type="region of interest" description="Disordered" evidence="1">
    <location>
        <begin position="1285"/>
        <end position="1329"/>
    </location>
</feature>
<dbReference type="InterPro" id="IPR000421">
    <property type="entry name" value="FA58C"/>
</dbReference>